<keyword evidence="6" id="KW-1185">Reference proteome</keyword>
<reference evidence="5 6" key="1">
    <citation type="submission" date="2024-01" db="EMBL/GenBank/DDBJ databases">
        <title>The genomes of 5 underutilized Papilionoideae crops provide insights into root nodulation and disease resistanc.</title>
        <authorList>
            <person name="Yuan L."/>
        </authorList>
    </citation>
    <scope>NUCLEOTIDE SEQUENCE [LARGE SCALE GENOMIC DNA]</scope>
    <source>
        <strain evidence="5">ZHUSHIDOU_FW_LH</strain>
        <tissue evidence="5">Leaf</tissue>
    </source>
</reference>
<evidence type="ECO:0000313" key="6">
    <source>
        <dbReference type="Proteomes" id="UP001372338"/>
    </source>
</evidence>
<protein>
    <recommendedName>
        <fullName evidence="4">RRM domain-containing protein</fullName>
    </recommendedName>
</protein>
<keyword evidence="1 2" id="KW-0694">RNA-binding</keyword>
<dbReference type="SMART" id="SM00360">
    <property type="entry name" value="RRM"/>
    <property type="match status" value="1"/>
</dbReference>
<dbReference type="InterPro" id="IPR050502">
    <property type="entry name" value="Euk_RNA-bind_prot"/>
</dbReference>
<dbReference type="PANTHER" id="PTHR48025:SF7">
    <property type="entry name" value="RNA-BINDING (RRM_RBD_RNP MOTIFS) FAMILY PROTEIN"/>
    <property type="match status" value="1"/>
</dbReference>
<dbReference type="GO" id="GO:0003729">
    <property type="term" value="F:mRNA binding"/>
    <property type="evidence" value="ECO:0007669"/>
    <property type="project" value="TreeGrafter"/>
</dbReference>
<feature type="domain" description="RRM" evidence="4">
    <location>
        <begin position="95"/>
        <end position="173"/>
    </location>
</feature>
<dbReference type="GO" id="GO:0009535">
    <property type="term" value="C:chloroplast thylakoid membrane"/>
    <property type="evidence" value="ECO:0007669"/>
    <property type="project" value="TreeGrafter"/>
</dbReference>
<evidence type="ECO:0000256" key="1">
    <source>
        <dbReference type="ARBA" id="ARBA00022884"/>
    </source>
</evidence>
<dbReference type="Pfam" id="PF00076">
    <property type="entry name" value="RRM_1"/>
    <property type="match status" value="1"/>
</dbReference>
<dbReference type="InterPro" id="IPR012677">
    <property type="entry name" value="Nucleotide-bd_a/b_plait_sf"/>
</dbReference>
<evidence type="ECO:0000256" key="3">
    <source>
        <dbReference type="SAM" id="MobiDB-lite"/>
    </source>
</evidence>
<dbReference type="PROSITE" id="PS50102">
    <property type="entry name" value="RRM"/>
    <property type="match status" value="1"/>
</dbReference>
<evidence type="ECO:0000313" key="5">
    <source>
        <dbReference type="EMBL" id="KAK7258441.1"/>
    </source>
</evidence>
<dbReference type="InterPro" id="IPR035979">
    <property type="entry name" value="RBD_domain_sf"/>
</dbReference>
<dbReference type="Proteomes" id="UP001372338">
    <property type="component" value="Unassembled WGS sequence"/>
</dbReference>
<dbReference type="Gene3D" id="3.30.70.330">
    <property type="match status" value="2"/>
</dbReference>
<dbReference type="PANTHER" id="PTHR48025">
    <property type="entry name" value="OS02G0815200 PROTEIN"/>
    <property type="match status" value="1"/>
</dbReference>
<accession>A0AAN9EJR4</accession>
<organism evidence="5 6">
    <name type="scientific">Crotalaria pallida</name>
    <name type="common">Smooth rattlebox</name>
    <name type="synonym">Crotalaria striata</name>
    <dbReference type="NCBI Taxonomy" id="3830"/>
    <lineage>
        <taxon>Eukaryota</taxon>
        <taxon>Viridiplantae</taxon>
        <taxon>Streptophyta</taxon>
        <taxon>Embryophyta</taxon>
        <taxon>Tracheophyta</taxon>
        <taxon>Spermatophyta</taxon>
        <taxon>Magnoliopsida</taxon>
        <taxon>eudicotyledons</taxon>
        <taxon>Gunneridae</taxon>
        <taxon>Pentapetalae</taxon>
        <taxon>rosids</taxon>
        <taxon>fabids</taxon>
        <taxon>Fabales</taxon>
        <taxon>Fabaceae</taxon>
        <taxon>Papilionoideae</taxon>
        <taxon>50 kb inversion clade</taxon>
        <taxon>genistoids sensu lato</taxon>
        <taxon>core genistoids</taxon>
        <taxon>Crotalarieae</taxon>
        <taxon>Crotalaria</taxon>
    </lineage>
</organism>
<proteinExistence type="predicted"/>
<gene>
    <name evidence="5" type="ORF">RIF29_24018</name>
</gene>
<dbReference type="AlphaFoldDB" id="A0AAN9EJR4"/>
<dbReference type="GO" id="GO:1901259">
    <property type="term" value="P:chloroplast rRNA processing"/>
    <property type="evidence" value="ECO:0007669"/>
    <property type="project" value="TreeGrafter"/>
</dbReference>
<evidence type="ECO:0000259" key="4">
    <source>
        <dbReference type="PROSITE" id="PS50102"/>
    </source>
</evidence>
<sequence length="254" mass="27882">MSANATATLSLCFPSSSSSSSSLKHQPQFLTVPSSSSSSKRCVSFSFSAVPPIVSTWKGSSRVLAAAVVAESVERQNDDVFGDDDEEEWRKPRATEVYVCNLPRSIDSEYLFDIFQPHANVLSVEVCRNAETGRSKGCAYVTLGSIISARNAVSALDGTDVGGREMRVRFSVEMNRGGRSNLQTMNSSPKRVIYYEGPYKLYVGNIPKATRPEELRYLFDQFGNVVSEFGGRKLVVREGVDRNETLNGRAPEPV</sequence>
<dbReference type="InterPro" id="IPR000504">
    <property type="entry name" value="RRM_dom"/>
</dbReference>
<comment type="caution">
    <text evidence="5">The sequence shown here is derived from an EMBL/GenBank/DDBJ whole genome shotgun (WGS) entry which is preliminary data.</text>
</comment>
<feature type="region of interest" description="Disordered" evidence="3">
    <location>
        <begin position="1"/>
        <end position="24"/>
    </location>
</feature>
<name>A0AAN9EJR4_CROPI</name>
<evidence type="ECO:0000256" key="2">
    <source>
        <dbReference type="PROSITE-ProRule" id="PRU00176"/>
    </source>
</evidence>
<dbReference type="SUPFAM" id="SSF54928">
    <property type="entry name" value="RNA-binding domain, RBD"/>
    <property type="match status" value="1"/>
</dbReference>
<dbReference type="EMBL" id="JAYWIO010000005">
    <property type="protein sequence ID" value="KAK7258441.1"/>
    <property type="molecule type" value="Genomic_DNA"/>
</dbReference>